<dbReference type="InterPro" id="IPR053141">
    <property type="entry name" value="Mycobact_SerProt_Inhib_Rv3364c"/>
</dbReference>
<sequence>MNHATDSLPAGPVDYGDLSWLLTSFARKVPSIVYSLAVSVDGLALAASERLEPNQADQLAAITSGLASLSVGAAKCLQTGQIRQSVLDMDGGVLLIMSVADRAYLAVLAESGADLGQVGYETAVLARRVATALDPGARPS</sequence>
<dbReference type="EMBL" id="AP022870">
    <property type="protein sequence ID" value="BCB78873.1"/>
    <property type="molecule type" value="Genomic_DNA"/>
</dbReference>
<dbReference type="PANTHER" id="PTHR36222:SF1">
    <property type="entry name" value="SERINE PROTEASE INHIBITOR RV3364C"/>
    <property type="match status" value="1"/>
</dbReference>
<reference evidence="2 3" key="2">
    <citation type="submission" date="2020-03" db="EMBL/GenBank/DDBJ databases">
        <authorList>
            <person name="Ichikawa N."/>
            <person name="Kimura A."/>
            <person name="Kitahashi Y."/>
            <person name="Uohara A."/>
        </authorList>
    </citation>
    <scope>NUCLEOTIDE SEQUENCE [LARGE SCALE GENOMIC DNA]</scope>
    <source>
        <strain evidence="2 3">NBRC 107702</strain>
    </source>
</reference>
<dbReference type="SUPFAM" id="SSF103196">
    <property type="entry name" value="Roadblock/LC7 domain"/>
    <property type="match status" value="1"/>
</dbReference>
<keyword evidence="3" id="KW-1185">Reference proteome</keyword>
<evidence type="ECO:0000313" key="2">
    <source>
        <dbReference type="EMBL" id="BCB78873.1"/>
    </source>
</evidence>
<evidence type="ECO:0000259" key="1">
    <source>
        <dbReference type="SMART" id="SM00960"/>
    </source>
</evidence>
<dbReference type="AlphaFoldDB" id="A0A6F8XYI3"/>
<dbReference type="SMART" id="SM00960">
    <property type="entry name" value="Robl_LC7"/>
    <property type="match status" value="1"/>
</dbReference>
<dbReference type="PANTHER" id="PTHR36222">
    <property type="entry name" value="SERINE PROTEASE INHIBITOR RV3364C"/>
    <property type="match status" value="1"/>
</dbReference>
<reference evidence="2 3" key="1">
    <citation type="submission" date="2020-03" db="EMBL/GenBank/DDBJ databases">
        <title>Whole genome shotgun sequence of Phytohabitans flavus NBRC 107702.</title>
        <authorList>
            <person name="Komaki H."/>
            <person name="Tamura T."/>
        </authorList>
    </citation>
    <scope>NUCLEOTIDE SEQUENCE [LARGE SCALE GENOMIC DNA]</scope>
    <source>
        <strain evidence="2 3">NBRC 107702</strain>
    </source>
</reference>
<dbReference type="Proteomes" id="UP000502508">
    <property type="component" value="Chromosome"/>
</dbReference>
<dbReference type="Pfam" id="PF03259">
    <property type="entry name" value="Robl_LC7"/>
    <property type="match status" value="1"/>
</dbReference>
<organism evidence="2 3">
    <name type="scientific">Phytohabitans flavus</name>
    <dbReference type="NCBI Taxonomy" id="1076124"/>
    <lineage>
        <taxon>Bacteria</taxon>
        <taxon>Bacillati</taxon>
        <taxon>Actinomycetota</taxon>
        <taxon>Actinomycetes</taxon>
        <taxon>Micromonosporales</taxon>
        <taxon>Micromonosporaceae</taxon>
    </lineage>
</organism>
<dbReference type="Gene3D" id="3.30.450.30">
    <property type="entry name" value="Dynein light chain 2a, cytoplasmic"/>
    <property type="match status" value="1"/>
</dbReference>
<evidence type="ECO:0000313" key="3">
    <source>
        <dbReference type="Proteomes" id="UP000502508"/>
    </source>
</evidence>
<dbReference type="RefSeq" id="WP_173038633.1">
    <property type="nucleotide sequence ID" value="NZ_AP022870.1"/>
</dbReference>
<dbReference type="InterPro" id="IPR004942">
    <property type="entry name" value="Roadblock/LAMTOR2_dom"/>
</dbReference>
<protein>
    <recommendedName>
        <fullName evidence="1">Roadblock/LAMTOR2 domain-containing protein</fullName>
    </recommendedName>
</protein>
<proteinExistence type="predicted"/>
<feature type="domain" description="Roadblock/LAMTOR2" evidence="1">
    <location>
        <begin position="19"/>
        <end position="109"/>
    </location>
</feature>
<accession>A0A6F8XYI3</accession>
<name>A0A6F8XYI3_9ACTN</name>
<gene>
    <name evidence="2" type="ORF">Pflav_052830</name>
</gene>
<dbReference type="KEGG" id="pfla:Pflav_052830"/>